<protein>
    <submittedName>
        <fullName evidence="2">ChaP protein</fullName>
    </submittedName>
</protein>
<name>A0A401W2C7_STREY</name>
<evidence type="ECO:0000259" key="1">
    <source>
        <dbReference type="PROSITE" id="PS51819"/>
    </source>
</evidence>
<dbReference type="AlphaFoldDB" id="A0A401W2C7"/>
<dbReference type="Gene3D" id="3.10.180.10">
    <property type="entry name" value="2,3-Dihydroxybiphenyl 1,2-Dioxygenase, domain 1"/>
    <property type="match status" value="1"/>
</dbReference>
<evidence type="ECO:0000313" key="2">
    <source>
        <dbReference type="EMBL" id="GCD43451.1"/>
    </source>
</evidence>
<keyword evidence="3" id="KW-1185">Reference proteome</keyword>
<dbReference type="PROSITE" id="PS51819">
    <property type="entry name" value="VOC"/>
    <property type="match status" value="1"/>
</dbReference>
<evidence type="ECO:0000313" key="3">
    <source>
        <dbReference type="Proteomes" id="UP000286746"/>
    </source>
</evidence>
<dbReference type="RefSeq" id="WP_125054573.1">
    <property type="nucleotide sequence ID" value="NZ_BHZD01000001.1"/>
</dbReference>
<proteinExistence type="predicted"/>
<dbReference type="CDD" id="cd08351">
    <property type="entry name" value="ChaP_like"/>
    <property type="match status" value="1"/>
</dbReference>
<dbReference type="InterPro" id="IPR037523">
    <property type="entry name" value="VOC_core"/>
</dbReference>
<dbReference type="Pfam" id="PF00903">
    <property type="entry name" value="Glyoxalase"/>
    <property type="match status" value="1"/>
</dbReference>
<comment type="caution">
    <text evidence="2">The sequence shown here is derived from an EMBL/GenBank/DDBJ whole genome shotgun (WGS) entry which is preliminary data.</text>
</comment>
<dbReference type="InterPro" id="IPR004360">
    <property type="entry name" value="Glyas_Fos-R_dOase_dom"/>
</dbReference>
<reference evidence="2 3" key="1">
    <citation type="submission" date="2018-11" db="EMBL/GenBank/DDBJ databases">
        <title>Whole genome sequence of Streptomyces paromomycinus NBRC 15454(T).</title>
        <authorList>
            <person name="Komaki H."/>
            <person name="Tamura T."/>
        </authorList>
    </citation>
    <scope>NUCLEOTIDE SEQUENCE [LARGE SCALE GENOMIC DNA]</scope>
    <source>
        <strain evidence="2 3">NBRC 15454</strain>
    </source>
</reference>
<sequence>MPNTLDHVIVHCHDQKATAAFLSDLMDAPAPADWGPFTQVQTANGVGIDFLDSQVAPDAINSSHVAFLVTDAEFDAIFDRVRKRSVRYWADPYRTKENEINHHWGGRGLYVLDPGGTVAIEFMTVTYGALEDMGAE</sequence>
<organism evidence="2 3">
    <name type="scientific">Streptomyces paromomycinus</name>
    <name type="common">Streptomyces rimosus subsp. paromomycinus</name>
    <dbReference type="NCBI Taxonomy" id="92743"/>
    <lineage>
        <taxon>Bacteria</taxon>
        <taxon>Bacillati</taxon>
        <taxon>Actinomycetota</taxon>
        <taxon>Actinomycetes</taxon>
        <taxon>Kitasatosporales</taxon>
        <taxon>Streptomycetaceae</taxon>
        <taxon>Streptomyces</taxon>
    </lineage>
</organism>
<accession>A0A401W2C7</accession>
<feature type="domain" description="VOC" evidence="1">
    <location>
        <begin position="4"/>
        <end position="124"/>
    </location>
</feature>
<dbReference type="EMBL" id="BHZD01000001">
    <property type="protein sequence ID" value="GCD43451.1"/>
    <property type="molecule type" value="Genomic_DNA"/>
</dbReference>
<dbReference type="SUPFAM" id="SSF54593">
    <property type="entry name" value="Glyoxalase/Bleomycin resistance protein/Dihydroxybiphenyl dioxygenase"/>
    <property type="match status" value="1"/>
</dbReference>
<dbReference type="InterPro" id="IPR029068">
    <property type="entry name" value="Glyas_Bleomycin-R_OHBP_Dase"/>
</dbReference>
<dbReference type="Proteomes" id="UP000286746">
    <property type="component" value="Unassembled WGS sequence"/>
</dbReference>
<gene>
    <name evidence="2" type="ORF">GKJPGBOP_03132</name>
</gene>